<accession>A0ABY4VJZ6</accession>
<feature type="transmembrane region" description="Helical" evidence="1">
    <location>
        <begin position="74"/>
        <end position="93"/>
    </location>
</feature>
<dbReference type="EMBL" id="CP092418">
    <property type="protein sequence ID" value="USD23483.1"/>
    <property type="molecule type" value="Genomic_DNA"/>
</dbReference>
<name>A0ABY4VJZ6_9GAMM</name>
<evidence type="ECO:0000313" key="2">
    <source>
        <dbReference type="EMBL" id="USD23483.1"/>
    </source>
</evidence>
<evidence type="ECO:0000256" key="1">
    <source>
        <dbReference type="SAM" id="Phobius"/>
    </source>
</evidence>
<sequence length="298" mass="34112">MAELDLKAAWARLVNWWSPKGPIEKRTLWQTGRFKTVFFIPLLTAIISASWIAARLDLPLDPSYVGLNRLFEIYKFPIAALALALPLTAFVATNHRSAQSAESLKRAELQNSFSNYFTHRKEFFDLLSQLETDLKITFSDTGALYQNCFPRNKKSDFNIDPAGLNEDTAQPYLLYLDEEFESAEMKIAYSEVPFTQEKVIEIYDIYSALSDQLFFQVKDGVEINNGAKIGFSNEDPLTHRRLISKVLIQLGRFSDIDCFNARKTHHCTDFDTAARIYFKPENNCHSQESKPIDTPVEV</sequence>
<protein>
    <recommendedName>
        <fullName evidence="4">SMODS and SLOG-associating 2TM effector domain-containing protein</fullName>
    </recommendedName>
</protein>
<organism evidence="2 3">
    <name type="scientific">Microbulbifer variabilis</name>
    <dbReference type="NCBI Taxonomy" id="266805"/>
    <lineage>
        <taxon>Bacteria</taxon>
        <taxon>Pseudomonadati</taxon>
        <taxon>Pseudomonadota</taxon>
        <taxon>Gammaproteobacteria</taxon>
        <taxon>Cellvibrionales</taxon>
        <taxon>Microbulbiferaceae</taxon>
        <taxon>Microbulbifer</taxon>
    </lineage>
</organism>
<dbReference type="Proteomes" id="UP001055658">
    <property type="component" value="Chromosome"/>
</dbReference>
<proteinExistence type="predicted"/>
<gene>
    <name evidence="2" type="ORF">MJO52_10165</name>
</gene>
<evidence type="ECO:0000313" key="3">
    <source>
        <dbReference type="Proteomes" id="UP001055658"/>
    </source>
</evidence>
<dbReference type="RefSeq" id="WP_252085828.1">
    <property type="nucleotide sequence ID" value="NZ_CP092418.1"/>
</dbReference>
<keyword evidence="1" id="KW-0472">Membrane</keyword>
<reference evidence="2" key="1">
    <citation type="submission" date="2022-02" db="EMBL/GenBank/DDBJ databases">
        <title>Coral-associated bacteria.</title>
        <authorList>
            <person name="Tang K."/>
            <person name="Wang X."/>
        </authorList>
    </citation>
    <scope>NUCLEOTIDE SEQUENCE</scope>
    <source>
        <strain evidence="2">SCSIO 43006</strain>
    </source>
</reference>
<keyword evidence="3" id="KW-1185">Reference proteome</keyword>
<keyword evidence="1" id="KW-1133">Transmembrane helix</keyword>
<feature type="transmembrane region" description="Helical" evidence="1">
    <location>
        <begin position="36"/>
        <end position="54"/>
    </location>
</feature>
<evidence type="ECO:0008006" key="4">
    <source>
        <dbReference type="Google" id="ProtNLM"/>
    </source>
</evidence>
<keyword evidence="1" id="KW-0812">Transmembrane</keyword>